<evidence type="ECO:0000313" key="1">
    <source>
        <dbReference type="EMBL" id="CAD8301334.1"/>
    </source>
</evidence>
<dbReference type="EMBL" id="HBEC01034454">
    <property type="protein sequence ID" value="CAD8301334.1"/>
    <property type="molecule type" value="Transcribed_RNA"/>
</dbReference>
<accession>A0A7R9Z2R9</accession>
<reference evidence="1" key="1">
    <citation type="submission" date="2021-01" db="EMBL/GenBank/DDBJ databases">
        <authorList>
            <person name="Corre E."/>
            <person name="Pelletier E."/>
            <person name="Niang G."/>
            <person name="Scheremetjew M."/>
            <person name="Finn R."/>
            <person name="Kale V."/>
            <person name="Holt S."/>
            <person name="Cochrane G."/>
            <person name="Meng A."/>
            <person name="Brown T."/>
            <person name="Cohen L."/>
        </authorList>
    </citation>
    <scope>NUCLEOTIDE SEQUENCE</scope>
    <source>
        <strain evidence="1">CCMP219</strain>
    </source>
</reference>
<gene>
    <name evidence="1" type="ORF">CEUR00632_LOCUS16006</name>
</gene>
<proteinExistence type="predicted"/>
<protein>
    <submittedName>
        <fullName evidence="1">Uncharacterized protein</fullName>
    </submittedName>
</protein>
<organism evidence="1">
    <name type="scientific">Chlamydomonas euryale</name>
    <dbReference type="NCBI Taxonomy" id="1486919"/>
    <lineage>
        <taxon>Eukaryota</taxon>
        <taxon>Viridiplantae</taxon>
        <taxon>Chlorophyta</taxon>
        <taxon>core chlorophytes</taxon>
        <taxon>Chlorophyceae</taxon>
        <taxon>CS clade</taxon>
        <taxon>Chlamydomonadales</taxon>
        <taxon>Chlamydomonadaceae</taxon>
        <taxon>Chlamydomonas</taxon>
    </lineage>
</organism>
<dbReference type="AlphaFoldDB" id="A0A7R9Z2R9"/>
<name>A0A7R9Z2R9_9CHLO</name>
<sequence length="118" mass="12761">MRAAMGATMHLAVYATCFFRGCFCTYCTLLPGKPHAAVRLLLGILYALVGHTTCCRCMPHAAARHTTCFVLPLSMLRANLSCARCMPHAAAGHAASCVLPLIMLRAACTRVRLLHWSA</sequence>